<gene>
    <name evidence="1" type="ORF">CMV30_16440</name>
</gene>
<keyword evidence="2" id="KW-1185">Reference proteome</keyword>
<evidence type="ECO:0008006" key="3">
    <source>
        <dbReference type="Google" id="ProtNLM"/>
    </source>
</evidence>
<dbReference type="OrthoDB" id="177054at2"/>
<evidence type="ECO:0000313" key="1">
    <source>
        <dbReference type="EMBL" id="ATC65404.1"/>
    </source>
</evidence>
<name>A0A290QA61_9BACT</name>
<sequence length="733" mass="79557">MCVAACMKINAHVRHFAPRVKTRPTVFTPTRQSFFLERPPSLSLLTRTTPHVRRSFSGDTPDLPRQFSSMSAKLPMRTPATACPALSLRPTARIATSLALAAFSASAAFAVSFDWHGLTGSFDSTLSAGGIYRLQAPNPEFYGLANGGQQNSVNADDGNLNYPKGWASQVFKGTHDLELRYNNFGAFVRGTYFYDVENKDADRARTPLSDDALDRVGSDAQWLDMYVRGQFEIAGRSLDLRFGRQVLSLGESTFIPNGINVINPVDVSRLRVPGSELREALLPVNMLKAAVGLTDTISLEAFWLLEFRRTEIDPAGTYFSSNDFATRGGRNVYLAFGALSDQQPLGGIPRDLDHEGNNYTQYGANLKLSVPALADTEFGLFFANYHSRLPVISAVTPTGSINTNLTGPLTAVFMRAGLDSTTAAAQAAGLFQIIVLAQTNPGALTSGQISTLNAPQSQAAIAGARQIALLTAAATGRYFIEYPENIRMLGLSFNTSLDSLGIAWQGEVSYKHGVPLQVDDVELLFATLSALDTTGGTNFGASNQLGNYRGQYRAYVPGFKREDVWSVQSTMTKVFGPMLRANQLTVLGEVGAIYVPDLPSQNTLRFDGAGTFTGGSQAMMNSAGFSTVPATPTAAFPDGLSWGYQLLARLDYNNLFSGVNLAPSVAFTHDVRGNTPLPLGNFIEDRKSLNVAAEFTWQNAWSLEFRYVNFFGGGRYNLLADRDYASTTVKYSF</sequence>
<organism evidence="1 2">
    <name type="scientific">Nibricoccus aquaticus</name>
    <dbReference type="NCBI Taxonomy" id="2576891"/>
    <lineage>
        <taxon>Bacteria</taxon>
        <taxon>Pseudomonadati</taxon>
        <taxon>Verrucomicrobiota</taxon>
        <taxon>Opitutia</taxon>
        <taxon>Opitutales</taxon>
        <taxon>Opitutaceae</taxon>
        <taxon>Nibricoccus</taxon>
    </lineage>
</organism>
<evidence type="ECO:0000313" key="2">
    <source>
        <dbReference type="Proteomes" id="UP000217265"/>
    </source>
</evidence>
<accession>A0A290QA61</accession>
<dbReference type="Proteomes" id="UP000217265">
    <property type="component" value="Chromosome"/>
</dbReference>
<dbReference type="Pfam" id="PF06980">
    <property type="entry name" value="DUF1302"/>
    <property type="match status" value="1"/>
</dbReference>
<dbReference type="KEGG" id="vbh:CMV30_16440"/>
<dbReference type="AlphaFoldDB" id="A0A290QA61"/>
<protein>
    <recommendedName>
        <fullName evidence="3">DUF1302 domain-containing protein</fullName>
    </recommendedName>
</protein>
<dbReference type="EMBL" id="CP023344">
    <property type="protein sequence ID" value="ATC65404.1"/>
    <property type="molecule type" value="Genomic_DNA"/>
</dbReference>
<reference evidence="1 2" key="1">
    <citation type="submission" date="2017-09" db="EMBL/GenBank/DDBJ databases">
        <title>Complete genome sequence of Verrucomicrobial strain HZ-65, isolated from freshwater.</title>
        <authorList>
            <person name="Choi A."/>
        </authorList>
    </citation>
    <scope>NUCLEOTIDE SEQUENCE [LARGE SCALE GENOMIC DNA]</scope>
    <source>
        <strain evidence="1 2">HZ-65</strain>
    </source>
</reference>
<dbReference type="InterPro" id="IPR010727">
    <property type="entry name" value="DUF1302"/>
</dbReference>
<proteinExistence type="predicted"/>